<evidence type="ECO:0000313" key="2">
    <source>
        <dbReference type="Proteomes" id="UP000178811"/>
    </source>
</evidence>
<dbReference type="InterPro" id="IPR035093">
    <property type="entry name" value="RelE/ParE_toxin_dom_sf"/>
</dbReference>
<dbReference type="Proteomes" id="UP000178811">
    <property type="component" value="Unassembled WGS sequence"/>
</dbReference>
<comment type="caution">
    <text evidence="1">The sequence shown here is derived from an EMBL/GenBank/DDBJ whole genome shotgun (WGS) entry which is preliminary data.</text>
</comment>
<dbReference type="SUPFAM" id="SSF143011">
    <property type="entry name" value="RelE-like"/>
    <property type="match status" value="1"/>
</dbReference>
<evidence type="ECO:0008006" key="3">
    <source>
        <dbReference type="Google" id="ProtNLM"/>
    </source>
</evidence>
<dbReference type="AlphaFoldDB" id="A0A1F6EXH6"/>
<reference evidence="1 2" key="1">
    <citation type="journal article" date="2016" name="Nat. Commun.">
        <title>Thousands of microbial genomes shed light on interconnected biogeochemical processes in an aquifer system.</title>
        <authorList>
            <person name="Anantharaman K."/>
            <person name="Brown C.T."/>
            <person name="Hug L.A."/>
            <person name="Sharon I."/>
            <person name="Castelle C.J."/>
            <person name="Probst A.J."/>
            <person name="Thomas B.C."/>
            <person name="Singh A."/>
            <person name="Wilkins M.J."/>
            <person name="Karaoz U."/>
            <person name="Brodie E.L."/>
            <person name="Williams K.H."/>
            <person name="Hubbard S.S."/>
            <person name="Banfield J.F."/>
        </authorList>
    </citation>
    <scope>NUCLEOTIDE SEQUENCE [LARGE SCALE GENOMIC DNA]</scope>
</reference>
<evidence type="ECO:0000313" key="1">
    <source>
        <dbReference type="EMBL" id="OGG78293.1"/>
    </source>
</evidence>
<proteinExistence type="predicted"/>
<dbReference type="EMBL" id="MFLW01000016">
    <property type="protein sequence ID" value="OGG78293.1"/>
    <property type="molecule type" value="Genomic_DNA"/>
</dbReference>
<name>A0A1F6EXH6_9BACT</name>
<dbReference type="Gene3D" id="3.30.2310.20">
    <property type="entry name" value="RelE-like"/>
    <property type="match status" value="1"/>
</dbReference>
<sequence>MLNVYYKASFIRKMNALDSALNEEAAEKIALFKDTKNHRILKVHKLHGPLAGLFSFSVNYKTRIVFQYVSKNEIALLSIGDHDVYD</sequence>
<gene>
    <name evidence="1" type="ORF">A3A36_03015</name>
</gene>
<accession>A0A1F6EXH6</accession>
<organism evidence="1 2">
    <name type="scientific">Candidatus Kaiserbacteria bacterium RIFCSPLOWO2_01_FULL_52_12b</name>
    <dbReference type="NCBI Taxonomy" id="1798509"/>
    <lineage>
        <taxon>Bacteria</taxon>
        <taxon>Candidatus Kaiseribacteriota</taxon>
    </lineage>
</organism>
<protein>
    <recommendedName>
        <fullName evidence="3">Plasmid stabilization protein</fullName>
    </recommendedName>
</protein>